<accession>B1FDB8</accession>
<evidence type="ECO:0000313" key="3">
    <source>
        <dbReference type="Proteomes" id="UP000005463"/>
    </source>
</evidence>
<dbReference type="RefSeq" id="WP_006751225.1">
    <property type="nucleotide sequence ID" value="NZ_ABLC01000037.1"/>
</dbReference>
<gene>
    <name evidence="2" type="ORF">BamIOP4010DRAFT_2027</name>
</gene>
<dbReference type="PATRIC" id="fig|396596.7.peg.5760"/>
<evidence type="ECO:0008006" key="4">
    <source>
        <dbReference type="Google" id="ProtNLM"/>
    </source>
</evidence>
<keyword evidence="1" id="KW-1133">Transmembrane helix</keyword>
<feature type="transmembrane region" description="Helical" evidence="1">
    <location>
        <begin position="187"/>
        <end position="205"/>
    </location>
</feature>
<reference evidence="2 3" key="1">
    <citation type="submission" date="2008-03" db="EMBL/GenBank/DDBJ databases">
        <title>Sequencing of the draft genome and assembly of Burkholderia ambifaria IOP40-10.</title>
        <authorList>
            <consortium name="US DOE Joint Genome Institute (JGI-PGF)"/>
            <person name="Copeland A."/>
            <person name="Lucas S."/>
            <person name="Lapidus A."/>
            <person name="Glavina del Rio T."/>
            <person name="Dalin E."/>
            <person name="Tice H."/>
            <person name="Bruce D."/>
            <person name="Goodwin L."/>
            <person name="Pitluck S."/>
            <person name="Larimer F."/>
            <person name="Land M.L."/>
            <person name="Hauser L."/>
            <person name="Tiedje J."/>
            <person name="Richardson P."/>
        </authorList>
    </citation>
    <scope>NUCLEOTIDE SEQUENCE [LARGE SCALE GENOMIC DNA]</scope>
    <source>
        <strain evidence="2 3">IOP40-10</strain>
    </source>
</reference>
<dbReference type="AlphaFoldDB" id="B1FDB8"/>
<feature type="transmembrane region" description="Helical" evidence="1">
    <location>
        <begin position="121"/>
        <end position="139"/>
    </location>
</feature>
<evidence type="ECO:0000256" key="1">
    <source>
        <dbReference type="SAM" id="Phobius"/>
    </source>
</evidence>
<name>B1FDB8_9BURK</name>
<evidence type="ECO:0000313" key="2">
    <source>
        <dbReference type="EMBL" id="EDT04426.1"/>
    </source>
</evidence>
<feature type="transmembrane region" description="Helical" evidence="1">
    <location>
        <begin position="217"/>
        <end position="239"/>
    </location>
</feature>
<comment type="caution">
    <text evidence="2">The sequence shown here is derived from an EMBL/GenBank/DDBJ whole genome shotgun (WGS) entry which is preliminary data.</text>
</comment>
<dbReference type="EMBL" id="ABLC01000037">
    <property type="protein sequence ID" value="EDT04426.1"/>
    <property type="molecule type" value="Genomic_DNA"/>
</dbReference>
<sequence length="264" mass="30056">MRQVERERLYDGDSKLKGRTRIDDHAKLAMICGVLGLVPLALYWIAFKAFRSSNLPWKIALTVELICPTIVYAHYLLNRRAKRLYWEGIAALFGALPIWMVMGSHWLFYFGFAPMPANIRATALLFCIGITVASIVLTWKNYRRATEQLGLVGRMIVVEPDTIIFPDTLDRGVSMFRRSWRWLPAPPIWLISLIGSAGTAYAMLAGRLYEASGGPHILFMMLSVIGFPFSCLIVGHFFVRLAYFHIYLPLKLERETGKRVILGQ</sequence>
<proteinExistence type="predicted"/>
<keyword evidence="1" id="KW-0812">Transmembrane</keyword>
<protein>
    <recommendedName>
        <fullName evidence="4">Transmembrane protein</fullName>
    </recommendedName>
</protein>
<dbReference type="Proteomes" id="UP000005463">
    <property type="component" value="Unassembled WGS sequence"/>
</dbReference>
<feature type="transmembrane region" description="Helical" evidence="1">
    <location>
        <begin position="89"/>
        <end position="109"/>
    </location>
</feature>
<organism evidence="2 3">
    <name type="scientific">Burkholderia ambifaria IOP40-10</name>
    <dbReference type="NCBI Taxonomy" id="396596"/>
    <lineage>
        <taxon>Bacteria</taxon>
        <taxon>Pseudomonadati</taxon>
        <taxon>Pseudomonadota</taxon>
        <taxon>Betaproteobacteria</taxon>
        <taxon>Burkholderiales</taxon>
        <taxon>Burkholderiaceae</taxon>
        <taxon>Burkholderia</taxon>
        <taxon>Burkholderia cepacia complex</taxon>
    </lineage>
</organism>
<feature type="transmembrane region" description="Helical" evidence="1">
    <location>
        <begin position="59"/>
        <end position="77"/>
    </location>
</feature>
<feature type="transmembrane region" description="Helical" evidence="1">
    <location>
        <begin position="28"/>
        <end position="47"/>
    </location>
</feature>
<keyword evidence="1" id="KW-0472">Membrane</keyword>